<keyword evidence="2" id="KW-1185">Reference proteome</keyword>
<sequence length="161" mass="18265">MEKKTKALRRAEIARRDDHEQLGNAGYEIFSLQQKVDEQQLELDGYHGRPNVVHTNRELLNANNNLMLENGNLRRHSRLLEDAVASHQKVLNATAAQLHGLYCKMDVAVGGMFHGLNVYHSSRQRFYNEQVPAPPCLEVNIGGKILTTETGGDWDLLVKHR</sequence>
<accession>A0A150FWU6</accession>
<name>A0A150FWU6_GONPE</name>
<dbReference type="AlphaFoldDB" id="A0A150FWU6"/>
<dbReference type="EMBL" id="LSYV01000206">
    <property type="protein sequence ID" value="KXZ42094.1"/>
    <property type="molecule type" value="Genomic_DNA"/>
</dbReference>
<evidence type="ECO:0000313" key="2">
    <source>
        <dbReference type="Proteomes" id="UP000075714"/>
    </source>
</evidence>
<gene>
    <name evidence="1" type="ORF">GPECTOR_207g395</name>
</gene>
<proteinExistence type="predicted"/>
<comment type="caution">
    <text evidence="1">The sequence shown here is derived from an EMBL/GenBank/DDBJ whole genome shotgun (WGS) entry which is preliminary data.</text>
</comment>
<dbReference type="Proteomes" id="UP000075714">
    <property type="component" value="Unassembled WGS sequence"/>
</dbReference>
<organism evidence="1 2">
    <name type="scientific">Gonium pectorale</name>
    <name type="common">Green alga</name>
    <dbReference type="NCBI Taxonomy" id="33097"/>
    <lineage>
        <taxon>Eukaryota</taxon>
        <taxon>Viridiplantae</taxon>
        <taxon>Chlorophyta</taxon>
        <taxon>core chlorophytes</taxon>
        <taxon>Chlorophyceae</taxon>
        <taxon>CS clade</taxon>
        <taxon>Chlamydomonadales</taxon>
        <taxon>Volvocaceae</taxon>
        <taxon>Gonium</taxon>
    </lineage>
</organism>
<reference evidence="2" key="1">
    <citation type="journal article" date="2016" name="Nat. Commun.">
        <title>The Gonium pectorale genome demonstrates co-option of cell cycle regulation during the evolution of multicellularity.</title>
        <authorList>
            <person name="Hanschen E.R."/>
            <person name="Marriage T.N."/>
            <person name="Ferris P.J."/>
            <person name="Hamaji T."/>
            <person name="Toyoda A."/>
            <person name="Fujiyama A."/>
            <person name="Neme R."/>
            <person name="Noguchi H."/>
            <person name="Minakuchi Y."/>
            <person name="Suzuki M."/>
            <person name="Kawai-Toyooka H."/>
            <person name="Smith D.R."/>
            <person name="Sparks H."/>
            <person name="Anderson J."/>
            <person name="Bakaric R."/>
            <person name="Luria V."/>
            <person name="Karger A."/>
            <person name="Kirschner M.W."/>
            <person name="Durand P.M."/>
            <person name="Michod R.E."/>
            <person name="Nozaki H."/>
            <person name="Olson B.J."/>
        </authorList>
    </citation>
    <scope>NUCLEOTIDE SEQUENCE [LARGE SCALE GENOMIC DNA]</scope>
    <source>
        <strain evidence="2">NIES-2863</strain>
    </source>
</reference>
<evidence type="ECO:0000313" key="1">
    <source>
        <dbReference type="EMBL" id="KXZ42094.1"/>
    </source>
</evidence>
<protein>
    <submittedName>
        <fullName evidence="1">Uncharacterized protein</fullName>
    </submittedName>
</protein>